<name>A0A9J6CCN9_POLVA</name>
<comment type="similarity">
    <text evidence="2">Belongs to the peptidase S1 family. CLIP subfamily.</text>
</comment>
<dbReference type="PROSITE" id="PS50240">
    <property type="entry name" value="TRYPSIN_DOM"/>
    <property type="match status" value="1"/>
</dbReference>
<proteinExistence type="inferred from homology"/>
<keyword evidence="1" id="KW-1015">Disulfide bond</keyword>
<dbReference type="Gene3D" id="2.40.10.10">
    <property type="entry name" value="Trypsin-like serine proteases"/>
    <property type="match status" value="1"/>
</dbReference>
<dbReference type="InterPro" id="IPR018114">
    <property type="entry name" value="TRYPSIN_HIS"/>
</dbReference>
<dbReference type="PANTHER" id="PTHR24260:SF136">
    <property type="entry name" value="GH08193P-RELATED"/>
    <property type="match status" value="1"/>
</dbReference>
<dbReference type="Pfam" id="PF16030">
    <property type="entry name" value="GD_N"/>
    <property type="match status" value="1"/>
</dbReference>
<protein>
    <recommendedName>
        <fullName evidence="5">Peptidase S1 domain-containing protein</fullName>
    </recommendedName>
</protein>
<evidence type="ECO:0000313" key="6">
    <source>
        <dbReference type="EMBL" id="KAG5679826.1"/>
    </source>
</evidence>
<dbReference type="EMBL" id="JADBJN010000001">
    <property type="protein sequence ID" value="KAG5679826.1"/>
    <property type="molecule type" value="Genomic_DNA"/>
</dbReference>
<feature type="chain" id="PRO_5039914737" description="Peptidase S1 domain-containing protein" evidence="4">
    <location>
        <begin position="21"/>
        <end position="596"/>
    </location>
</feature>
<evidence type="ECO:0000313" key="7">
    <source>
        <dbReference type="Proteomes" id="UP001107558"/>
    </source>
</evidence>
<dbReference type="InterPro" id="IPR009003">
    <property type="entry name" value="Peptidase_S1_PA"/>
</dbReference>
<dbReference type="CDD" id="cd00190">
    <property type="entry name" value="Tryp_SPc"/>
    <property type="match status" value="1"/>
</dbReference>
<dbReference type="GO" id="GO:0004252">
    <property type="term" value="F:serine-type endopeptidase activity"/>
    <property type="evidence" value="ECO:0007669"/>
    <property type="project" value="InterPro"/>
</dbReference>
<dbReference type="InterPro" id="IPR001254">
    <property type="entry name" value="Trypsin_dom"/>
</dbReference>
<dbReference type="InterPro" id="IPR043504">
    <property type="entry name" value="Peptidase_S1_PA_chymotrypsin"/>
</dbReference>
<dbReference type="PANTHER" id="PTHR24260">
    <property type="match status" value="1"/>
</dbReference>
<dbReference type="SUPFAM" id="SSF50494">
    <property type="entry name" value="Trypsin-like serine proteases"/>
    <property type="match status" value="1"/>
</dbReference>
<keyword evidence="4" id="KW-0732">Signal</keyword>
<evidence type="ECO:0000259" key="5">
    <source>
        <dbReference type="PROSITE" id="PS50240"/>
    </source>
</evidence>
<evidence type="ECO:0000256" key="4">
    <source>
        <dbReference type="SAM" id="SignalP"/>
    </source>
</evidence>
<dbReference type="OrthoDB" id="7758033at2759"/>
<evidence type="ECO:0000256" key="1">
    <source>
        <dbReference type="ARBA" id="ARBA00023157"/>
    </source>
</evidence>
<accession>A0A9J6CCN9</accession>
<dbReference type="InterPro" id="IPR051333">
    <property type="entry name" value="CLIP_Serine_Protease"/>
</dbReference>
<organism evidence="6 7">
    <name type="scientific">Polypedilum vanderplanki</name>
    <name type="common">Sleeping chironomid midge</name>
    <dbReference type="NCBI Taxonomy" id="319348"/>
    <lineage>
        <taxon>Eukaryota</taxon>
        <taxon>Metazoa</taxon>
        <taxon>Ecdysozoa</taxon>
        <taxon>Arthropoda</taxon>
        <taxon>Hexapoda</taxon>
        <taxon>Insecta</taxon>
        <taxon>Pterygota</taxon>
        <taxon>Neoptera</taxon>
        <taxon>Endopterygota</taxon>
        <taxon>Diptera</taxon>
        <taxon>Nematocera</taxon>
        <taxon>Chironomoidea</taxon>
        <taxon>Chironomidae</taxon>
        <taxon>Chironominae</taxon>
        <taxon>Polypedilum</taxon>
        <taxon>Polypedilum</taxon>
    </lineage>
</organism>
<sequence length="596" mass="68294">MLKSVLTFLILSILLYDTSCQRRRNFHHNGNNRGRRNFQNNRQRPPSSFFQQQQMYQRFPHEQQIINEHESIIDSQNFCRHIQLMKQTNEQIYGNLILDSVKDLKGMNIEIEFDRPIIGFVNNFGHSSSIDNRIFTIKNDMKNLKRGEQLNIEYFVNIDQRFPPPTILKLILNGKQLCPHVENFNSECANLEMLTNGTIGGRYDAILTIFPNQLFNGGRKIDFEFDVKSWALGNDVGESVTKDQKHYTIFNNKANSGQSLIINFFVKFDEFEEIPKLKNLYVDDVAVCLPHNENAENIKRSNFYSSPSFFNQSESNMLLTDLPFNSFPSVTISPKQVFNNNYECGLTGNVVTTRVNDGITAHFGQFPFHAALFYDYRYRCGSTLIAEKISLTASHCVVSPLQKSLPVENFYLLFGVIDLQTLSGNEALRRLSRIITHPNYQHDKILKQDIALLIIEGNLQFSQFIRPICLPDVLPSISQSIDKELTVIGFGSSTESLKLSRYLHYGTMKVISREECTEKLILALLPEQSTFCAKSKENMLACGGMFEIINGKFYLRGISSVTVTESNGKCITENPVGFTDVKAFLMWIRENMRQIA</sequence>
<feature type="compositionally biased region" description="Low complexity" evidence="3">
    <location>
        <begin position="28"/>
        <end position="47"/>
    </location>
</feature>
<dbReference type="FunFam" id="2.40.10.10:FF:000068">
    <property type="entry name" value="transmembrane protease serine 2"/>
    <property type="match status" value="1"/>
</dbReference>
<feature type="signal peptide" evidence="4">
    <location>
        <begin position="1"/>
        <end position="20"/>
    </location>
</feature>
<keyword evidence="7" id="KW-1185">Reference proteome</keyword>
<gene>
    <name evidence="6" type="ORF">PVAND_009364</name>
</gene>
<reference evidence="6" key="1">
    <citation type="submission" date="2021-03" db="EMBL/GenBank/DDBJ databases">
        <title>Chromosome level genome of the anhydrobiotic midge Polypedilum vanderplanki.</title>
        <authorList>
            <person name="Yoshida Y."/>
            <person name="Kikawada T."/>
            <person name="Gusev O."/>
        </authorList>
    </citation>
    <scope>NUCLEOTIDE SEQUENCE</scope>
    <source>
        <strain evidence="6">NIAS01</strain>
        <tissue evidence="6">Whole body or cell culture</tissue>
    </source>
</reference>
<feature type="domain" description="Peptidase S1" evidence="5">
    <location>
        <begin position="355"/>
        <end position="593"/>
    </location>
</feature>
<feature type="region of interest" description="Disordered" evidence="3">
    <location>
        <begin position="26"/>
        <end position="47"/>
    </location>
</feature>
<dbReference type="InterPro" id="IPR031986">
    <property type="entry name" value="GD_N"/>
</dbReference>
<comment type="caution">
    <text evidence="6">The sequence shown here is derived from an EMBL/GenBank/DDBJ whole genome shotgun (WGS) entry which is preliminary data.</text>
</comment>
<dbReference type="SMART" id="SM00020">
    <property type="entry name" value="Tryp_SPc"/>
    <property type="match status" value="1"/>
</dbReference>
<evidence type="ECO:0000256" key="2">
    <source>
        <dbReference type="ARBA" id="ARBA00024195"/>
    </source>
</evidence>
<dbReference type="GO" id="GO:0006508">
    <property type="term" value="P:proteolysis"/>
    <property type="evidence" value="ECO:0007669"/>
    <property type="project" value="InterPro"/>
</dbReference>
<dbReference type="Proteomes" id="UP001107558">
    <property type="component" value="Chromosome 1"/>
</dbReference>
<dbReference type="Pfam" id="PF00089">
    <property type="entry name" value="Trypsin"/>
    <property type="match status" value="1"/>
</dbReference>
<dbReference type="PROSITE" id="PS00134">
    <property type="entry name" value="TRYPSIN_HIS"/>
    <property type="match status" value="1"/>
</dbReference>
<dbReference type="AlphaFoldDB" id="A0A9J6CCN9"/>
<evidence type="ECO:0000256" key="3">
    <source>
        <dbReference type="SAM" id="MobiDB-lite"/>
    </source>
</evidence>